<proteinExistence type="inferred from homology"/>
<evidence type="ECO:0000313" key="6">
    <source>
        <dbReference type="Proteomes" id="UP001153555"/>
    </source>
</evidence>
<keyword evidence="6" id="KW-1185">Reference proteome</keyword>
<keyword evidence="2" id="KW-0804">Transcription</keyword>
<feature type="compositionally biased region" description="Polar residues" evidence="4">
    <location>
        <begin position="103"/>
        <end position="122"/>
    </location>
</feature>
<dbReference type="PANTHER" id="PTHR31636">
    <property type="entry name" value="OSJNBA0084A10.13 PROTEIN-RELATED"/>
    <property type="match status" value="1"/>
</dbReference>
<feature type="compositionally biased region" description="Low complexity" evidence="4">
    <location>
        <begin position="72"/>
        <end position="81"/>
    </location>
</feature>
<evidence type="ECO:0000256" key="2">
    <source>
        <dbReference type="ARBA" id="ARBA00023163"/>
    </source>
</evidence>
<feature type="compositionally biased region" description="Low complexity" evidence="4">
    <location>
        <begin position="91"/>
        <end position="101"/>
    </location>
</feature>
<comment type="similarity">
    <text evidence="3">Belongs to the GRAS family.</text>
</comment>
<comment type="caution">
    <text evidence="3">Lacks conserved residue(s) required for the propagation of feature annotation.</text>
</comment>
<dbReference type="Proteomes" id="UP001153555">
    <property type="component" value="Unassembled WGS sequence"/>
</dbReference>
<comment type="caution">
    <text evidence="5">The sequence shown here is derived from an EMBL/GenBank/DDBJ whole genome shotgun (WGS) entry which is preliminary data.</text>
</comment>
<evidence type="ECO:0000256" key="1">
    <source>
        <dbReference type="ARBA" id="ARBA00023015"/>
    </source>
</evidence>
<gene>
    <name evidence="5" type="ORF">SHERM_08551</name>
</gene>
<sequence>MKGMPLPFDFEGKGVLDLEQLFVQKKKIFPDFAPQISSDYIFQKNCFLNRNSYSFVEPTSVLDSAKIPSRPSSSSNLSSSLVGGGGGGGASTDTAGVAAVSDANPSPKWQQHDSTTATSSNAGGRDDGADTDLLPVPPSLDIGAGGSAGNPEKFAMEDWEGVLSESVAVSPGQEQSIFRWIMGDVEDPSMGGLNRALPIGGDGGSSAPELDFRGGFASNVDQGFSSGEYFMPAAPNFPNNSRSEKNNIDLSSNPTINLNLKFSQNVMQNPSSPFNSNLSPIAFDTSQEMKSPPIFSPQLLISQHQTQHAQNPSFFLPLSYSQHQEPTIFGPPQLKRHNSGGPLDAGFQPSGPISKGPFTDTSLNPHQLQFLPHYLQHHQRPIGPALGPRPKPDDCRQLQQAVVDQIHKAAELVQTGDPVLVQGILARLNHQLSPVGKPFMRAAFYCKEALHLLLNNNNNNNNIATSSPFGLVFKIGAYKSFSEISPLVQFANFTCNQAILEAVEGFERIHVVDFDIGLGGQWASLMQELALRNAGPSGPPALKITALASSSASAPADQLELSLTRENLIQFAGELNIGFEFIVMGQDLLSSGSWPGPFLDGEAVVVNLPIGCLAGGCQLPWPFILRFVKHLSPRIVVSVDRGCERTDLPFANHVIHVLQSCSNLLESLDAVNVNMDAVQKIERFLLQPGIEKIVTSRFRAPEKTQHWRTLFLSSGFSPVVFSNFTESQAECVIKRTPVRGFQVEKRQSSLVLSWQRKELISASAWRC</sequence>
<feature type="short sequence motif" description="VHIID" evidence="3">
    <location>
        <begin position="509"/>
        <end position="513"/>
    </location>
</feature>
<protein>
    <submittedName>
        <fullName evidence="5">Scarecrow-like protein 6</fullName>
    </submittedName>
</protein>
<keyword evidence="1" id="KW-0805">Transcription regulation</keyword>
<evidence type="ECO:0000313" key="5">
    <source>
        <dbReference type="EMBL" id="CAA0842691.1"/>
    </source>
</evidence>
<dbReference type="PROSITE" id="PS50985">
    <property type="entry name" value="GRAS"/>
    <property type="match status" value="1"/>
</dbReference>
<feature type="region of interest" description="Disordered" evidence="4">
    <location>
        <begin position="65"/>
        <end position="150"/>
    </location>
</feature>
<feature type="region of interest" description="Leucine repeat II (LRII)" evidence="3">
    <location>
        <begin position="563"/>
        <end position="595"/>
    </location>
</feature>
<dbReference type="EMBL" id="CACSLK010034598">
    <property type="protein sequence ID" value="CAA0842691.1"/>
    <property type="molecule type" value="Genomic_DNA"/>
</dbReference>
<feature type="region of interest" description="Disordered" evidence="4">
    <location>
        <begin position="332"/>
        <end position="362"/>
    </location>
</feature>
<reference evidence="5" key="1">
    <citation type="submission" date="2019-12" db="EMBL/GenBank/DDBJ databases">
        <authorList>
            <person name="Scholes J."/>
        </authorList>
    </citation>
    <scope>NUCLEOTIDE SEQUENCE</scope>
</reference>
<feature type="region of interest" description="SAW" evidence="3">
    <location>
        <begin position="695"/>
        <end position="766"/>
    </location>
</feature>
<dbReference type="Pfam" id="PF03514">
    <property type="entry name" value="GRAS"/>
    <property type="match status" value="1"/>
</dbReference>
<dbReference type="AlphaFoldDB" id="A0A9N7RR61"/>
<name>A0A9N7RR61_STRHE</name>
<dbReference type="OrthoDB" id="666726at2759"/>
<organism evidence="5 6">
    <name type="scientific">Striga hermonthica</name>
    <name type="common">Purple witchweed</name>
    <name type="synonym">Buchnera hermonthica</name>
    <dbReference type="NCBI Taxonomy" id="68872"/>
    <lineage>
        <taxon>Eukaryota</taxon>
        <taxon>Viridiplantae</taxon>
        <taxon>Streptophyta</taxon>
        <taxon>Embryophyta</taxon>
        <taxon>Tracheophyta</taxon>
        <taxon>Spermatophyta</taxon>
        <taxon>Magnoliopsida</taxon>
        <taxon>eudicotyledons</taxon>
        <taxon>Gunneridae</taxon>
        <taxon>Pentapetalae</taxon>
        <taxon>asterids</taxon>
        <taxon>lamiids</taxon>
        <taxon>Lamiales</taxon>
        <taxon>Orobanchaceae</taxon>
        <taxon>Buchnereae</taxon>
        <taxon>Striga</taxon>
    </lineage>
</organism>
<dbReference type="InterPro" id="IPR005202">
    <property type="entry name" value="TF_GRAS"/>
</dbReference>
<evidence type="ECO:0000256" key="3">
    <source>
        <dbReference type="PROSITE-ProRule" id="PRU01191"/>
    </source>
</evidence>
<evidence type="ECO:0000256" key="4">
    <source>
        <dbReference type="SAM" id="MobiDB-lite"/>
    </source>
</evidence>
<accession>A0A9N7RR61</accession>